<name>A0A1E5G786_9ENTE</name>
<organism evidence="2 3">
    <name type="scientific">Enterococcus termitis</name>
    <dbReference type="NCBI Taxonomy" id="332950"/>
    <lineage>
        <taxon>Bacteria</taxon>
        <taxon>Bacillati</taxon>
        <taxon>Bacillota</taxon>
        <taxon>Bacilli</taxon>
        <taxon>Lactobacillales</taxon>
        <taxon>Enterococcaceae</taxon>
        <taxon>Enterococcus</taxon>
    </lineage>
</organism>
<proteinExistence type="predicted"/>
<dbReference type="EMBL" id="MIJY01000047">
    <property type="protein sequence ID" value="OEG08475.1"/>
    <property type="molecule type" value="Genomic_DNA"/>
</dbReference>
<comment type="caution">
    <text evidence="2">The sequence shown here is derived from an EMBL/GenBank/DDBJ whole genome shotgun (WGS) entry which is preliminary data.</text>
</comment>
<dbReference type="Proteomes" id="UP000095094">
    <property type="component" value="Unassembled WGS sequence"/>
</dbReference>
<keyword evidence="1" id="KW-0812">Transmembrane</keyword>
<dbReference type="AlphaFoldDB" id="A0A1E5G786"/>
<reference evidence="3" key="1">
    <citation type="submission" date="2016-09" db="EMBL/GenBank/DDBJ databases">
        <authorList>
            <person name="Gulvik C.A."/>
        </authorList>
    </citation>
    <scope>NUCLEOTIDE SEQUENCE [LARGE SCALE GENOMIC DNA]</scope>
    <source>
        <strain evidence="3">LMG 8895</strain>
    </source>
</reference>
<evidence type="ECO:0000313" key="3">
    <source>
        <dbReference type="Proteomes" id="UP000095094"/>
    </source>
</evidence>
<feature type="transmembrane region" description="Helical" evidence="1">
    <location>
        <begin position="7"/>
        <end position="30"/>
    </location>
</feature>
<dbReference type="OrthoDB" id="2157599at2"/>
<dbReference type="RefSeq" id="WP_069665312.1">
    <property type="nucleotide sequence ID" value="NZ_JBHUJJ010000001.1"/>
</dbReference>
<accession>A0A1E5G786</accession>
<feature type="transmembrane region" description="Helical" evidence="1">
    <location>
        <begin position="93"/>
        <end position="115"/>
    </location>
</feature>
<gene>
    <name evidence="2" type="ORF">BCR25_13805</name>
</gene>
<protein>
    <submittedName>
        <fullName evidence="2">Diguanylate cyclase</fullName>
    </submittedName>
</protein>
<evidence type="ECO:0000256" key="1">
    <source>
        <dbReference type="SAM" id="Phobius"/>
    </source>
</evidence>
<feature type="transmembrane region" description="Helical" evidence="1">
    <location>
        <begin position="36"/>
        <end position="56"/>
    </location>
</feature>
<keyword evidence="1" id="KW-0472">Membrane</keyword>
<evidence type="ECO:0000313" key="2">
    <source>
        <dbReference type="EMBL" id="OEG08475.1"/>
    </source>
</evidence>
<sequence length="284" mass="33050">MKLNKRYVSTIMDLSLLFFIGLVSITAIFVSLGNNGFFIDLVSLLITLILVIITYFTGIVPGLIFTMIFIFAQLVYVTYQYVFMNQFSYSSLFWLIIPPLYCLSIFLITYQVRLLEKENEKLKRNSVQYNALDAETQLRTLTLYESDFSMFVDMSERFDADLYTVVIRIRYWDSLKKLMTDEQTKELLGMVTALFKESSKQSVSLYMVNQVTPTWSSYTFSTNESLRIFRDLLKERFLEELEKSVTLKNLTIDLLIAQAKYDPNEIKSASEFLSEGLNGLQYDV</sequence>
<keyword evidence="1" id="KW-1133">Transmembrane helix</keyword>
<keyword evidence="3" id="KW-1185">Reference proteome</keyword>